<evidence type="ECO:0000313" key="1">
    <source>
        <dbReference type="EMBL" id="CAK9059570.1"/>
    </source>
</evidence>
<name>A0ABP0NBD4_9DINO</name>
<dbReference type="EMBL" id="CAXAMM010026769">
    <property type="protein sequence ID" value="CAK9059570.1"/>
    <property type="molecule type" value="Genomic_DNA"/>
</dbReference>
<reference evidence="1 2" key="1">
    <citation type="submission" date="2024-02" db="EMBL/GenBank/DDBJ databases">
        <authorList>
            <person name="Chen Y."/>
            <person name="Shah S."/>
            <person name="Dougan E. K."/>
            <person name="Thang M."/>
            <person name="Chan C."/>
        </authorList>
    </citation>
    <scope>NUCLEOTIDE SEQUENCE [LARGE SCALE GENOMIC DNA]</scope>
</reference>
<evidence type="ECO:0000313" key="2">
    <source>
        <dbReference type="Proteomes" id="UP001642464"/>
    </source>
</evidence>
<keyword evidence="2" id="KW-1185">Reference proteome</keyword>
<comment type="caution">
    <text evidence="1">The sequence shown here is derived from an EMBL/GenBank/DDBJ whole genome shotgun (WGS) entry which is preliminary data.</text>
</comment>
<dbReference type="Proteomes" id="UP001642464">
    <property type="component" value="Unassembled WGS sequence"/>
</dbReference>
<gene>
    <name evidence="1" type="ORF">SCF082_LOCUS31539</name>
</gene>
<organism evidence="1 2">
    <name type="scientific">Durusdinium trenchii</name>
    <dbReference type="NCBI Taxonomy" id="1381693"/>
    <lineage>
        <taxon>Eukaryota</taxon>
        <taxon>Sar</taxon>
        <taxon>Alveolata</taxon>
        <taxon>Dinophyceae</taxon>
        <taxon>Suessiales</taxon>
        <taxon>Symbiodiniaceae</taxon>
        <taxon>Durusdinium</taxon>
    </lineage>
</organism>
<proteinExistence type="predicted"/>
<protein>
    <submittedName>
        <fullName evidence="1">Uncharacterized protein</fullName>
    </submittedName>
</protein>
<sequence>MGHTQHVPCITPRGFLVQHDEMDSTNEVEKMVFQSFPIDKLSLKHMTSREIEDLAGNSVSCRAAAAGWLVAFSAVSLPKWNALAGTVLDAQ</sequence>
<accession>A0ABP0NBD4</accession>